<evidence type="ECO:0008006" key="4">
    <source>
        <dbReference type="Google" id="ProtNLM"/>
    </source>
</evidence>
<keyword evidence="1" id="KW-0472">Membrane</keyword>
<feature type="transmembrane region" description="Helical" evidence="1">
    <location>
        <begin position="259"/>
        <end position="285"/>
    </location>
</feature>
<feature type="transmembrane region" description="Helical" evidence="1">
    <location>
        <begin position="38"/>
        <end position="58"/>
    </location>
</feature>
<accession>A0ABY7LLU8</accession>
<sequence length="327" mass="35691">MHAKFTREADFRQERDFGAKIGATFEFLGAHWRPLGKCLLYFVLPVSLVMGIGLGLVMNNMFNLMGKMQSNPQAMPIATSSLGASYFSGMGLVMVGSLLSFVAVMSTVYSYVRLLLTPEPQAPPTPAQVWSLMKQRIGRILLSFALFVGLYLAFIGVFVGLIAVLQKMSFVLMLVLFPVLMYVGVPLMLYFPVLLLEEGGVVAALRRCFALARGKWWSTLGLVIVAGMIQGMLTILFALPQYAVMFGKMLKVPVLGSDVVGMAAQCVYVAGAMLTYPVLLLALSFQYFNLVERKEGVGLRGLVDSLGATPAPVAHSHAHRPDDEGEY</sequence>
<feature type="transmembrane region" description="Helical" evidence="1">
    <location>
        <begin position="216"/>
        <end position="239"/>
    </location>
</feature>
<organism evidence="2 3">
    <name type="scientific">Hymenobacter canadensis</name>
    <dbReference type="NCBI Taxonomy" id="2999067"/>
    <lineage>
        <taxon>Bacteria</taxon>
        <taxon>Pseudomonadati</taxon>
        <taxon>Bacteroidota</taxon>
        <taxon>Cytophagia</taxon>
        <taxon>Cytophagales</taxon>
        <taxon>Hymenobacteraceae</taxon>
        <taxon>Hymenobacter</taxon>
    </lineage>
</organism>
<evidence type="ECO:0000256" key="1">
    <source>
        <dbReference type="SAM" id="Phobius"/>
    </source>
</evidence>
<gene>
    <name evidence="2" type="ORF">O3303_10000</name>
</gene>
<feature type="transmembrane region" description="Helical" evidence="1">
    <location>
        <begin position="86"/>
        <end position="112"/>
    </location>
</feature>
<feature type="transmembrane region" description="Helical" evidence="1">
    <location>
        <begin position="140"/>
        <end position="164"/>
    </location>
</feature>
<protein>
    <recommendedName>
        <fullName evidence="4">Glycerophosphoryl diester phosphodiesterase membrane domain-containing protein</fullName>
    </recommendedName>
</protein>
<dbReference type="RefSeq" id="WP_269558278.1">
    <property type="nucleotide sequence ID" value="NZ_CP114767.1"/>
</dbReference>
<proteinExistence type="predicted"/>
<reference evidence="2 3" key="1">
    <citation type="submission" date="2022-12" db="EMBL/GenBank/DDBJ databases">
        <title>Hymenobacter canadensis sp. nov. isolated from lake water of the Cambridge Bay, Canada.</title>
        <authorList>
            <person name="Kim W.H."/>
            <person name="Lee Y.M."/>
        </authorList>
    </citation>
    <scope>NUCLEOTIDE SEQUENCE [LARGE SCALE GENOMIC DNA]</scope>
    <source>
        <strain evidence="2 3">PAMC 29467</strain>
    </source>
</reference>
<evidence type="ECO:0000313" key="2">
    <source>
        <dbReference type="EMBL" id="WBA40165.1"/>
    </source>
</evidence>
<feature type="transmembrane region" description="Helical" evidence="1">
    <location>
        <begin position="170"/>
        <end position="195"/>
    </location>
</feature>
<keyword evidence="3" id="KW-1185">Reference proteome</keyword>
<keyword evidence="1" id="KW-1133">Transmembrane helix</keyword>
<evidence type="ECO:0000313" key="3">
    <source>
        <dbReference type="Proteomes" id="UP001211005"/>
    </source>
</evidence>
<name>A0ABY7LLU8_9BACT</name>
<dbReference type="EMBL" id="CP114767">
    <property type="protein sequence ID" value="WBA40165.1"/>
    <property type="molecule type" value="Genomic_DNA"/>
</dbReference>
<dbReference type="Proteomes" id="UP001211005">
    <property type="component" value="Chromosome"/>
</dbReference>
<keyword evidence="1" id="KW-0812">Transmembrane</keyword>